<proteinExistence type="predicted"/>
<keyword evidence="1" id="KW-0812">Transmembrane</keyword>
<feature type="transmembrane region" description="Helical" evidence="1">
    <location>
        <begin position="20"/>
        <end position="46"/>
    </location>
</feature>
<protein>
    <submittedName>
        <fullName evidence="2">Hypthetical protein</fullName>
    </submittedName>
</protein>
<reference evidence="2 3" key="1">
    <citation type="submission" date="2015-05" db="EMBL/GenBank/DDBJ databases">
        <title>Whole genome sequence of Bacillus thuringiensis serovar tolworthi Pasteur Institute Standard strain.</title>
        <authorList>
            <person name="Kanda K."/>
            <person name="Nakashima K."/>
            <person name="Nagano Y."/>
        </authorList>
    </citation>
    <scope>NUCLEOTIDE SEQUENCE [LARGE SCALE GENOMIC DNA]</scope>
    <source>
        <strain evidence="2 3">Pasteur Institute Standard strain</strain>
        <plasmid evidence="3">pKK1 DNA</plasmid>
    </source>
</reference>
<accession>A0A9W4AHY8</accession>
<organism evidence="2 3">
    <name type="scientific">Bacillus thuringiensis subsp. tolworthi</name>
    <dbReference type="NCBI Taxonomy" id="1442"/>
    <lineage>
        <taxon>Bacteria</taxon>
        <taxon>Bacillati</taxon>
        <taxon>Bacillota</taxon>
        <taxon>Bacilli</taxon>
        <taxon>Bacillales</taxon>
        <taxon>Bacillaceae</taxon>
        <taxon>Bacillus</taxon>
        <taxon>Bacillus cereus group</taxon>
    </lineage>
</organism>
<keyword evidence="2" id="KW-0614">Plasmid</keyword>
<gene>
    <name evidence="2" type="ORF">KNN_06598</name>
</gene>
<evidence type="ECO:0000256" key="1">
    <source>
        <dbReference type="SAM" id="Phobius"/>
    </source>
</evidence>
<dbReference type="RefSeq" id="WP_000279639.1">
    <property type="nucleotide sequence ID" value="NZ_AP014865.1"/>
</dbReference>
<evidence type="ECO:0000313" key="2">
    <source>
        <dbReference type="EMBL" id="BAR87331.1"/>
    </source>
</evidence>
<evidence type="ECO:0000313" key="3">
    <source>
        <dbReference type="Proteomes" id="UP000055316"/>
    </source>
</evidence>
<dbReference type="EMBL" id="AP014865">
    <property type="protein sequence ID" value="BAR87331.1"/>
    <property type="molecule type" value="Genomic_DNA"/>
</dbReference>
<dbReference type="Proteomes" id="UP000055316">
    <property type="component" value="Plasmid pKK1"/>
</dbReference>
<name>A0A9W4AHY8_BACTO</name>
<keyword evidence="1" id="KW-0472">Membrane</keyword>
<sequence>MAVLKDSTYLEMNTYNEIRFFKGIFWGLVFVVPFWSIMITLFIFLYRQ</sequence>
<keyword evidence="1" id="KW-1133">Transmembrane helix</keyword>
<geneLocation type="plasmid" evidence="3">
    <name>pKK1 DNA</name>
</geneLocation>
<dbReference type="AlphaFoldDB" id="A0A9W4AHY8"/>